<keyword evidence="11" id="KW-1015">Disulfide bond</keyword>
<dbReference type="GO" id="GO:0042113">
    <property type="term" value="P:B cell activation"/>
    <property type="evidence" value="ECO:0007669"/>
    <property type="project" value="Ensembl"/>
</dbReference>
<feature type="transmembrane region" description="Helical" evidence="20">
    <location>
        <begin position="680"/>
        <end position="698"/>
    </location>
</feature>
<dbReference type="InterPro" id="IPR007110">
    <property type="entry name" value="Ig-like_dom"/>
</dbReference>
<evidence type="ECO:0000256" key="15">
    <source>
        <dbReference type="ARBA" id="ARBA00040106"/>
    </source>
</evidence>
<keyword evidence="12" id="KW-0325">Glycoprotein</keyword>
<keyword evidence="7" id="KW-0677">Repeat</keyword>
<evidence type="ECO:0000256" key="12">
    <source>
        <dbReference type="ARBA" id="ARBA00023180"/>
    </source>
</evidence>
<dbReference type="Pfam" id="PF24518">
    <property type="entry name" value="Ig_CD22"/>
    <property type="match status" value="1"/>
</dbReference>
<dbReference type="GO" id="GO:0050859">
    <property type="term" value="P:negative regulation of B cell receptor signaling pathway"/>
    <property type="evidence" value="ECO:0007669"/>
    <property type="project" value="Ensembl"/>
</dbReference>
<dbReference type="CTD" id="933"/>
<keyword evidence="6" id="KW-0430">Lectin</keyword>
<dbReference type="InterPro" id="IPR036179">
    <property type="entry name" value="Ig-like_dom_sf"/>
</dbReference>
<dbReference type="GO" id="GO:0050849">
    <property type="term" value="P:negative regulation of calcium-mediated signaling"/>
    <property type="evidence" value="ECO:0007669"/>
    <property type="project" value="Ensembl"/>
</dbReference>
<dbReference type="PANTHER" id="PTHR46958">
    <property type="entry name" value="B-CELL RECEPTOR CD22"/>
    <property type="match status" value="1"/>
</dbReference>
<evidence type="ECO:0000256" key="8">
    <source>
        <dbReference type="ARBA" id="ARBA00022889"/>
    </source>
</evidence>
<feature type="domain" description="Ig-like" evidence="22">
    <location>
        <begin position="233"/>
        <end position="317"/>
    </location>
</feature>
<dbReference type="RefSeq" id="XP_008826296.1">
    <property type="nucleotide sequence ID" value="XM_008828074.2"/>
</dbReference>
<keyword evidence="13" id="KW-0393">Immunoglobulin domain</keyword>
<evidence type="ECO:0000256" key="11">
    <source>
        <dbReference type="ARBA" id="ARBA00023157"/>
    </source>
</evidence>
<evidence type="ECO:0000256" key="21">
    <source>
        <dbReference type="SAM" id="SignalP"/>
    </source>
</evidence>
<dbReference type="GO" id="GO:0042609">
    <property type="term" value="F:CD4 receptor binding"/>
    <property type="evidence" value="ECO:0007669"/>
    <property type="project" value="Ensembl"/>
</dbReference>
<evidence type="ECO:0000256" key="4">
    <source>
        <dbReference type="ARBA" id="ARBA00022692"/>
    </source>
</evidence>
<dbReference type="Pfam" id="PF08205">
    <property type="entry name" value="C2-set_2"/>
    <property type="match status" value="1"/>
</dbReference>
<dbReference type="AlphaFoldDB" id="A0A8C6RH04"/>
<evidence type="ECO:0000313" key="24">
    <source>
        <dbReference type="Proteomes" id="UP000694381"/>
    </source>
</evidence>
<comment type="subunit">
    <text evidence="18">Predominantly monomer of isoform CD22-beta. Also found as heterodimer of isoform CD22-beta and a shorter isoform. Interacts with PTPN6/SHP-1, LYN, SYK, PIK3R1/PIK3R2 and PLCG1 upon phosphorylation. Interacts with GRB2, INPP5D and SHC1 upon phosphorylation. May form a complex with INPP5D/SHIP, GRB2 and SHC1.</text>
</comment>
<keyword evidence="9 20" id="KW-1133">Transmembrane helix</keyword>
<dbReference type="InterPro" id="IPR013783">
    <property type="entry name" value="Ig-like_fold"/>
</dbReference>
<dbReference type="GO" id="GO:0009897">
    <property type="term" value="C:external side of plasma membrane"/>
    <property type="evidence" value="ECO:0007669"/>
    <property type="project" value="Ensembl"/>
</dbReference>
<dbReference type="InterPro" id="IPR003599">
    <property type="entry name" value="Ig_sub"/>
</dbReference>
<dbReference type="KEGG" id="ngi:103729962"/>
<dbReference type="OrthoDB" id="10039395at2759"/>
<dbReference type="GO" id="GO:0033691">
    <property type="term" value="F:sialic acid binding"/>
    <property type="evidence" value="ECO:0007669"/>
    <property type="project" value="Ensembl"/>
</dbReference>
<dbReference type="CDD" id="cd00096">
    <property type="entry name" value="Ig"/>
    <property type="match status" value="2"/>
</dbReference>
<dbReference type="GO" id="GO:0002638">
    <property type="term" value="P:negative regulation of immunoglobulin production"/>
    <property type="evidence" value="ECO:0007669"/>
    <property type="project" value="Ensembl"/>
</dbReference>
<keyword evidence="8" id="KW-0130">Cell adhesion</keyword>
<feature type="domain" description="Ig-like" evidence="22">
    <location>
        <begin position="410"/>
        <end position="492"/>
    </location>
</feature>
<dbReference type="GO" id="GO:0055037">
    <property type="term" value="C:recycling endosome"/>
    <property type="evidence" value="ECO:0007669"/>
    <property type="project" value="Ensembl"/>
</dbReference>
<evidence type="ECO:0000256" key="20">
    <source>
        <dbReference type="SAM" id="Phobius"/>
    </source>
</evidence>
<keyword evidence="10 20" id="KW-0472">Membrane</keyword>
<keyword evidence="3" id="KW-0597">Phosphoprotein</keyword>
<dbReference type="GO" id="GO:0030100">
    <property type="term" value="P:regulation of endocytosis"/>
    <property type="evidence" value="ECO:0007669"/>
    <property type="project" value="Ensembl"/>
</dbReference>
<dbReference type="SMART" id="SM00409">
    <property type="entry name" value="IG"/>
    <property type="match status" value="7"/>
</dbReference>
<dbReference type="InterPro" id="IPR013151">
    <property type="entry name" value="Immunoglobulin_dom"/>
</dbReference>
<evidence type="ECO:0000256" key="14">
    <source>
        <dbReference type="ARBA" id="ARBA00038361"/>
    </source>
</evidence>
<reference evidence="23" key="2">
    <citation type="submission" date="2025-09" db="UniProtKB">
        <authorList>
            <consortium name="Ensembl"/>
        </authorList>
    </citation>
    <scope>IDENTIFICATION</scope>
</reference>
<feature type="domain" description="Ig-like" evidence="22">
    <location>
        <begin position="322"/>
        <end position="405"/>
    </location>
</feature>
<dbReference type="GeneID" id="103729962"/>
<dbReference type="GO" id="GO:0005769">
    <property type="term" value="C:early endosome"/>
    <property type="evidence" value="ECO:0007669"/>
    <property type="project" value="Ensembl"/>
</dbReference>
<keyword evidence="5 21" id="KW-0732">Signal</keyword>
<feature type="domain" description="Ig-like" evidence="22">
    <location>
        <begin position="585"/>
        <end position="668"/>
    </location>
</feature>
<evidence type="ECO:0000256" key="16">
    <source>
        <dbReference type="ARBA" id="ARBA00041781"/>
    </source>
</evidence>
<evidence type="ECO:0000256" key="10">
    <source>
        <dbReference type="ARBA" id="ARBA00023136"/>
    </source>
</evidence>
<evidence type="ECO:0000256" key="3">
    <source>
        <dbReference type="ARBA" id="ARBA00022553"/>
    </source>
</evidence>
<dbReference type="GO" id="GO:0030246">
    <property type="term" value="F:carbohydrate binding"/>
    <property type="evidence" value="ECO:0007669"/>
    <property type="project" value="UniProtKB-KW"/>
</dbReference>
<dbReference type="InterPro" id="IPR003598">
    <property type="entry name" value="Ig_sub2"/>
</dbReference>
<dbReference type="Gene3D" id="2.60.40.10">
    <property type="entry name" value="Immunoglobulins"/>
    <property type="match status" value="7"/>
</dbReference>
<dbReference type="GO" id="GO:0019903">
    <property type="term" value="F:protein phosphatase binding"/>
    <property type="evidence" value="ECO:0007669"/>
    <property type="project" value="Ensembl"/>
</dbReference>
<dbReference type="Pfam" id="PF13895">
    <property type="entry name" value="Ig_2"/>
    <property type="match status" value="1"/>
</dbReference>
<dbReference type="GO" id="GO:0007155">
    <property type="term" value="P:cell adhesion"/>
    <property type="evidence" value="ECO:0007669"/>
    <property type="project" value="UniProtKB-KW"/>
</dbReference>
<dbReference type="GO" id="GO:0030888">
    <property type="term" value="P:regulation of B cell proliferation"/>
    <property type="evidence" value="ECO:0007669"/>
    <property type="project" value="Ensembl"/>
</dbReference>
<dbReference type="SUPFAM" id="SSF48726">
    <property type="entry name" value="Immunoglobulin"/>
    <property type="match status" value="7"/>
</dbReference>
<dbReference type="SMART" id="SM00408">
    <property type="entry name" value="IGc2"/>
    <property type="match status" value="4"/>
</dbReference>
<dbReference type="GeneTree" id="ENSGT01010000222294"/>
<evidence type="ECO:0000256" key="5">
    <source>
        <dbReference type="ARBA" id="ARBA00022729"/>
    </source>
</evidence>
<dbReference type="Ensembl" id="ENSNGAT00000023647.1">
    <property type="protein sequence ID" value="ENSNGAP00000018005.1"/>
    <property type="gene ID" value="ENSNGAG00000018250.1"/>
</dbReference>
<dbReference type="Pfam" id="PF00047">
    <property type="entry name" value="ig"/>
    <property type="match status" value="1"/>
</dbReference>
<evidence type="ECO:0000256" key="17">
    <source>
        <dbReference type="ARBA" id="ARBA00045430"/>
    </source>
</evidence>
<comment type="similarity">
    <text evidence="14">Belongs to the immunoglobulin superfamily. SIGLEC (sialic acid binding Ig-like lectin) family.</text>
</comment>
<comment type="function">
    <text evidence="17">Most highly expressed siglec (sialic acid-binding immunoglobulin-like lectin) on B-cells that plays a role in various aspects of B-cell biology including differentiation, antigen presentation, and trafficking to bone marrow. Binds to alpha 2,6-linked sialic acid residues of surface molecules such as CD22 itself, CD45 and IgM in a cis configuration. Can also bind to ligands on other cells as an adhesion molecule in a trans configuration. Acts as an inhibitory coreceptor on the surface of B-cells and inhibits B-cell receptor induced signaling, characterized by inhibition of the calcium mobilization and cellular activation. Mechanistically, the immunoreceptor tyrosine-based inhibitory motif domain is phosphorylated by the Src kinase LYN, which in turn leads to the recruitment of the protein tyrosine phosphatase 1/PTPN6, leading to the negative regulation of BCR signaling. If this negative signaling from is of sufficient strength, apoptosis of the B-cell can be induced.</text>
</comment>
<evidence type="ECO:0000256" key="2">
    <source>
        <dbReference type="ARBA" id="ARBA00022475"/>
    </source>
</evidence>
<comment type="subcellular location">
    <subcellularLocation>
        <location evidence="1">Cell membrane</location>
        <topology evidence="1">Single-pass type I membrane protein</topology>
    </subcellularLocation>
</comment>
<evidence type="ECO:0000256" key="18">
    <source>
        <dbReference type="ARBA" id="ARBA00046458"/>
    </source>
</evidence>
<evidence type="ECO:0000256" key="13">
    <source>
        <dbReference type="ARBA" id="ARBA00023319"/>
    </source>
</evidence>
<dbReference type="GO" id="GO:0032809">
    <property type="term" value="C:neuronal cell body membrane"/>
    <property type="evidence" value="ECO:0007669"/>
    <property type="project" value="Ensembl"/>
</dbReference>
<evidence type="ECO:0000313" key="23">
    <source>
        <dbReference type="Ensembl" id="ENSNGAP00000018005.1"/>
    </source>
</evidence>
<evidence type="ECO:0000256" key="9">
    <source>
        <dbReference type="ARBA" id="ARBA00022989"/>
    </source>
</evidence>
<proteinExistence type="inferred from homology"/>
<keyword evidence="24" id="KW-1185">Reference proteome</keyword>
<dbReference type="OMA" id="DWNNQDL"/>
<evidence type="ECO:0000259" key="22">
    <source>
        <dbReference type="PROSITE" id="PS50835"/>
    </source>
</evidence>
<evidence type="ECO:0000256" key="1">
    <source>
        <dbReference type="ARBA" id="ARBA00004251"/>
    </source>
</evidence>
<evidence type="ECO:0000256" key="7">
    <source>
        <dbReference type="ARBA" id="ARBA00022737"/>
    </source>
</evidence>
<feature type="domain" description="Ig-like" evidence="22">
    <location>
        <begin position="140"/>
        <end position="226"/>
    </location>
</feature>
<accession>A0A8C6RH04</accession>
<dbReference type="Proteomes" id="UP000694381">
    <property type="component" value="Unassembled WGS sequence"/>
</dbReference>
<gene>
    <name evidence="23" type="primary">Cd22</name>
</gene>
<protein>
    <recommendedName>
        <fullName evidence="15">B-cell receptor CD22</fullName>
    </recommendedName>
    <alternativeName>
        <fullName evidence="16">Sialic acid-binding Ig-like lectin 2</fullName>
    </alternativeName>
</protein>
<feature type="compositionally biased region" description="Polar residues" evidence="19">
    <location>
        <begin position="772"/>
        <end position="783"/>
    </location>
</feature>
<keyword evidence="2" id="KW-1003">Cell membrane</keyword>
<feature type="chain" id="PRO_5034854042" description="B-cell receptor CD22" evidence="21">
    <location>
        <begin position="19"/>
        <end position="838"/>
    </location>
</feature>
<sequence length="838" mass="94624">MRVLCPWLLLILEYLALAAVKWIIEHPNTLYAWEGACIWIPCKYKILPNNERLKNVVLYQNYWYDNVTKDFMGITLYENTEFQAQYGRVAFLGDSKDNCTLKIHPIRVNDSGLVGLRMKTDKEKWMEEIHLNVSESPFPPYIRLPPEIKESQTVTLTCGLNFTCFGYHIQLQWSLKGPTVTSTSPFLTSVYTESKLTFQPQWTDHGKNVTCQVRNSTQVLSENTVRLDVKHTPKLTIEVYPKETAVMEMDSVTMTCQVTSSNPEYKTVSWFKDGNILNGQTMLTLTLPEVTKAMSGRYHCQASNEEGQGKSEEVTLTVLFPPEPSKVQIPHSPAEEGKSIELICISLASPKATNYTWYHNGKEMPGSTQEKLHIPKVFLWHAGNYSCLAENSLGSGQIGEEVELDVQYAPMNVTTVIQNSTPIREGDSVTLLCSYTSSNPAVTRYEWSVSGSRNEPTPGRVLKIQKVAWNAIPIRCAACNRWCSWATPVNLNVHYAPRDVNVLTISHQSEIHAGQHVLLQCNFSASHPKEVHFFWKKNGSFMQEGRDLNFNSISPEDAGNYNCVVNNSIGQTSSQDSRLQVLYPPRRLRVSISPGDRVMEGKKATLTCESEANPPVLQYTWFDQNDQDLYYPGQKLKLEPLKIQHSGSYRCQGTNKLGTGMSPPSTLTVYYSPETIGKRVALGLGFFLAIFILTTWGVKLQRKWKRTQSQQGLQENSSAQSFFVRNKKARRTPLSERPQSLGCYNPVMDDSVNYSILRFPETDTPTAGDARTSATQGPLPNNDTVTYSVLQKRQMGDYENVTPNSPEDEGIHYSELVRFGAGERPQVKENVEYVTLKQ</sequence>
<name>A0A8C6RH04_NANGA</name>
<feature type="signal peptide" evidence="21">
    <location>
        <begin position="1"/>
        <end position="18"/>
    </location>
</feature>
<dbReference type="PANTHER" id="PTHR46958:SF1">
    <property type="entry name" value="B-CELL RECEPTOR CD22"/>
    <property type="match status" value="1"/>
</dbReference>
<dbReference type="InterPro" id="IPR056386">
    <property type="entry name" value="Ig_CD22"/>
</dbReference>
<evidence type="ECO:0000256" key="6">
    <source>
        <dbReference type="ARBA" id="ARBA00022734"/>
    </source>
</evidence>
<reference evidence="23" key="1">
    <citation type="submission" date="2025-08" db="UniProtKB">
        <authorList>
            <consortium name="Ensembl"/>
        </authorList>
    </citation>
    <scope>IDENTIFICATION</scope>
</reference>
<evidence type="ECO:0000256" key="19">
    <source>
        <dbReference type="SAM" id="MobiDB-lite"/>
    </source>
</evidence>
<keyword evidence="4 20" id="KW-0812">Transmembrane</keyword>
<dbReference type="InterPro" id="IPR013162">
    <property type="entry name" value="CD80_C2-set"/>
</dbReference>
<feature type="region of interest" description="Disordered" evidence="19">
    <location>
        <begin position="763"/>
        <end position="783"/>
    </location>
</feature>
<organism evidence="23 24">
    <name type="scientific">Nannospalax galili</name>
    <name type="common">Northern Israeli blind subterranean mole rat</name>
    <name type="synonym">Spalax galili</name>
    <dbReference type="NCBI Taxonomy" id="1026970"/>
    <lineage>
        <taxon>Eukaryota</taxon>
        <taxon>Metazoa</taxon>
        <taxon>Chordata</taxon>
        <taxon>Craniata</taxon>
        <taxon>Vertebrata</taxon>
        <taxon>Euteleostomi</taxon>
        <taxon>Mammalia</taxon>
        <taxon>Eutheria</taxon>
        <taxon>Euarchontoglires</taxon>
        <taxon>Glires</taxon>
        <taxon>Rodentia</taxon>
        <taxon>Myomorpha</taxon>
        <taxon>Muroidea</taxon>
        <taxon>Spalacidae</taxon>
        <taxon>Spalacinae</taxon>
        <taxon>Nannospalax</taxon>
    </lineage>
</organism>
<feature type="domain" description="Ig-like" evidence="22">
    <location>
        <begin position="497"/>
        <end position="580"/>
    </location>
</feature>
<dbReference type="FunFam" id="2.60.40.10:FF:002011">
    <property type="entry name" value="B-cell receptor CD22"/>
    <property type="match status" value="1"/>
</dbReference>
<dbReference type="GO" id="GO:0070062">
    <property type="term" value="C:extracellular exosome"/>
    <property type="evidence" value="ECO:0007669"/>
    <property type="project" value="TreeGrafter"/>
</dbReference>
<dbReference type="PROSITE" id="PS50835">
    <property type="entry name" value="IG_LIKE"/>
    <property type="match status" value="6"/>
</dbReference>
<dbReference type="Pfam" id="PF13927">
    <property type="entry name" value="Ig_3"/>
    <property type="match status" value="2"/>
</dbReference>